<organism evidence="1 2">
    <name type="scientific">Portunus trituberculatus</name>
    <name type="common">Swimming crab</name>
    <name type="synonym">Neptunus trituberculatus</name>
    <dbReference type="NCBI Taxonomy" id="210409"/>
    <lineage>
        <taxon>Eukaryota</taxon>
        <taxon>Metazoa</taxon>
        <taxon>Ecdysozoa</taxon>
        <taxon>Arthropoda</taxon>
        <taxon>Crustacea</taxon>
        <taxon>Multicrustacea</taxon>
        <taxon>Malacostraca</taxon>
        <taxon>Eumalacostraca</taxon>
        <taxon>Eucarida</taxon>
        <taxon>Decapoda</taxon>
        <taxon>Pleocyemata</taxon>
        <taxon>Brachyura</taxon>
        <taxon>Eubrachyura</taxon>
        <taxon>Portunoidea</taxon>
        <taxon>Portunidae</taxon>
        <taxon>Portuninae</taxon>
        <taxon>Portunus</taxon>
    </lineage>
</organism>
<dbReference type="AlphaFoldDB" id="A0A5B7HXI8"/>
<sequence length="66" mass="7681">MFSGAANTEAKFLFASVRARPEWLGVPYRRRSRQHSTDFMFSSLRCLRPLCWRSANTRRIGKLTST</sequence>
<comment type="caution">
    <text evidence="1">The sequence shown here is derived from an EMBL/GenBank/DDBJ whole genome shotgun (WGS) entry which is preliminary data.</text>
</comment>
<accession>A0A5B7HXI8</accession>
<reference evidence="1 2" key="1">
    <citation type="submission" date="2019-05" db="EMBL/GenBank/DDBJ databases">
        <title>Another draft genome of Portunus trituberculatus and its Hox gene families provides insights of decapod evolution.</title>
        <authorList>
            <person name="Jeong J.-H."/>
            <person name="Song I."/>
            <person name="Kim S."/>
            <person name="Choi T."/>
            <person name="Kim D."/>
            <person name="Ryu S."/>
            <person name="Kim W."/>
        </authorList>
    </citation>
    <scope>NUCLEOTIDE SEQUENCE [LARGE SCALE GENOMIC DNA]</scope>
    <source>
        <tissue evidence="1">Muscle</tissue>
    </source>
</reference>
<evidence type="ECO:0000313" key="2">
    <source>
        <dbReference type="Proteomes" id="UP000324222"/>
    </source>
</evidence>
<protein>
    <submittedName>
        <fullName evidence="1">Uncharacterized protein</fullName>
    </submittedName>
</protein>
<proteinExistence type="predicted"/>
<evidence type="ECO:0000313" key="1">
    <source>
        <dbReference type="EMBL" id="MPC76122.1"/>
    </source>
</evidence>
<name>A0A5B7HXI8_PORTR</name>
<keyword evidence="2" id="KW-1185">Reference proteome</keyword>
<dbReference type="Proteomes" id="UP000324222">
    <property type="component" value="Unassembled WGS sequence"/>
</dbReference>
<dbReference type="EMBL" id="VSRR010042647">
    <property type="protein sequence ID" value="MPC76122.1"/>
    <property type="molecule type" value="Genomic_DNA"/>
</dbReference>
<gene>
    <name evidence="1" type="ORF">E2C01_070527</name>
</gene>